<accession>A0A645HBX4</accession>
<comment type="caution">
    <text evidence="1">The sequence shown here is derived from an EMBL/GenBank/DDBJ whole genome shotgun (WGS) entry which is preliminary data.</text>
</comment>
<dbReference type="AlphaFoldDB" id="A0A645HBX4"/>
<reference evidence="1" key="1">
    <citation type="submission" date="2019-08" db="EMBL/GenBank/DDBJ databases">
        <authorList>
            <person name="Kucharzyk K."/>
            <person name="Murdoch R.W."/>
            <person name="Higgins S."/>
            <person name="Loffler F."/>
        </authorList>
    </citation>
    <scope>NUCLEOTIDE SEQUENCE</scope>
</reference>
<protein>
    <submittedName>
        <fullName evidence="1">Uncharacterized protein</fullName>
    </submittedName>
</protein>
<organism evidence="1">
    <name type="scientific">bioreactor metagenome</name>
    <dbReference type="NCBI Taxonomy" id="1076179"/>
    <lineage>
        <taxon>unclassified sequences</taxon>
        <taxon>metagenomes</taxon>
        <taxon>ecological metagenomes</taxon>
    </lineage>
</organism>
<evidence type="ECO:0000313" key="1">
    <source>
        <dbReference type="EMBL" id="MPN36525.1"/>
    </source>
</evidence>
<proteinExistence type="predicted"/>
<sequence>MITAVYRTNADLSDMTQTSFFQVKPYKVLGKEYSSLGIKHFGYEPTLIQNGKTVVQVNVITDETQFTQVEKMSEEEYKLFKQEIVEQFKQMVLETVPQITDLEELDVVTPKTYVNYVNAYKGSFMAYAMTPNNKQMNIMNNVLPIKNLIIASQWQMTPGGTPVAVVQGKFAIQTIQDIESKRK</sequence>
<name>A0A645HBX4_9ZZZZ</name>
<gene>
    <name evidence="1" type="ORF">SDC9_184034</name>
</gene>
<dbReference type="EMBL" id="VSSQ01090696">
    <property type="protein sequence ID" value="MPN36525.1"/>
    <property type="molecule type" value="Genomic_DNA"/>
</dbReference>